<reference evidence="1" key="1">
    <citation type="submission" date="2020-08" db="EMBL/GenBank/DDBJ databases">
        <title>A bifunctional nitrone conjugated secondary metabolite targeting the ribosome.</title>
        <authorList>
            <person name="Limbrick E.M."/>
            <person name="Graf M."/>
            <person name="Derewacz D.K."/>
            <person name="Nguyen F."/>
            <person name="Spraggins J.M."/>
            <person name="Wieland M."/>
            <person name="Ynigez-Gutierrez A.E."/>
            <person name="Reisman B.J."/>
            <person name="Zinshteyn B."/>
            <person name="McCulloch K."/>
            <person name="Iverson T.M."/>
            <person name="Green R."/>
            <person name="Wilson D.N."/>
            <person name="Bachmann B.O."/>
        </authorList>
    </citation>
    <scope>NUCLEOTIDE SEQUENCE</scope>
    <source>
        <strain evidence="1">Africana</strain>
    </source>
</reference>
<proteinExistence type="predicted"/>
<accession>A0A7D6CG13</accession>
<gene>
    <name evidence="1" type="ORF">HZU44_11435</name>
</gene>
<dbReference type="EMBL" id="CP058905">
    <property type="protein sequence ID" value="QLK00572.1"/>
    <property type="molecule type" value="Genomic_DNA"/>
</dbReference>
<name>A0A7D6CG13_9ACTN</name>
<sequence length="71" mass="7687">MVEVPPPEDPEAALAAVVALRRLANQLERAAVDHALRQGWTWAHIGQALGISAQAAHKKLAQKIAQEKDET</sequence>
<dbReference type="AlphaFoldDB" id="A0A7D6CG13"/>
<organism evidence="1">
    <name type="scientific">Micromonospora carbonacea</name>
    <dbReference type="NCBI Taxonomy" id="47853"/>
    <lineage>
        <taxon>Bacteria</taxon>
        <taxon>Bacillati</taxon>
        <taxon>Actinomycetota</taxon>
        <taxon>Actinomycetes</taxon>
        <taxon>Micromonosporales</taxon>
        <taxon>Micromonosporaceae</taxon>
        <taxon>Micromonospora</taxon>
    </lineage>
</organism>
<protein>
    <submittedName>
        <fullName evidence="1">Helix-turn-helix domain-containing protein</fullName>
    </submittedName>
</protein>
<evidence type="ECO:0000313" key="1">
    <source>
        <dbReference type="EMBL" id="QLK00572.1"/>
    </source>
</evidence>